<dbReference type="AlphaFoldDB" id="A0A8X6UVP8"/>
<dbReference type="EMBL" id="BMAU01021073">
    <property type="protein sequence ID" value="GFX89563.1"/>
    <property type="molecule type" value="Genomic_DNA"/>
</dbReference>
<proteinExistence type="predicted"/>
<name>A0A8X6UVP8_TRICX</name>
<evidence type="ECO:0000313" key="2">
    <source>
        <dbReference type="Proteomes" id="UP000887159"/>
    </source>
</evidence>
<organism evidence="1 2">
    <name type="scientific">Trichonephila clavipes</name>
    <name type="common">Golden silk orbweaver</name>
    <name type="synonym">Nephila clavipes</name>
    <dbReference type="NCBI Taxonomy" id="2585209"/>
    <lineage>
        <taxon>Eukaryota</taxon>
        <taxon>Metazoa</taxon>
        <taxon>Ecdysozoa</taxon>
        <taxon>Arthropoda</taxon>
        <taxon>Chelicerata</taxon>
        <taxon>Arachnida</taxon>
        <taxon>Araneae</taxon>
        <taxon>Araneomorphae</taxon>
        <taxon>Entelegynae</taxon>
        <taxon>Araneoidea</taxon>
        <taxon>Nephilidae</taxon>
        <taxon>Trichonephila</taxon>
    </lineage>
</organism>
<keyword evidence="2" id="KW-1185">Reference proteome</keyword>
<dbReference type="Proteomes" id="UP000887159">
    <property type="component" value="Unassembled WGS sequence"/>
</dbReference>
<accession>A0A8X6UVP8</accession>
<reference evidence="1" key="1">
    <citation type="submission" date="2020-08" db="EMBL/GenBank/DDBJ databases">
        <title>Multicomponent nature underlies the extraordinary mechanical properties of spider dragline silk.</title>
        <authorList>
            <person name="Kono N."/>
            <person name="Nakamura H."/>
            <person name="Mori M."/>
            <person name="Yoshida Y."/>
            <person name="Ohtoshi R."/>
            <person name="Malay A.D."/>
            <person name="Moran D.A.P."/>
            <person name="Tomita M."/>
            <person name="Numata K."/>
            <person name="Arakawa K."/>
        </authorList>
    </citation>
    <scope>NUCLEOTIDE SEQUENCE</scope>
</reference>
<protein>
    <submittedName>
        <fullName evidence="1">Uncharacterized protein</fullName>
    </submittedName>
</protein>
<sequence>MVRGGEGATCAWMAGDEAVGCTRAFLRMWRSSQRLVCRGLPEPGLHVNVISRIHTDPNTSSHHNQSGLIDELLPKLTTQLPSCR</sequence>
<gene>
    <name evidence="1" type="ORF">TNCV_72561</name>
</gene>
<comment type="caution">
    <text evidence="1">The sequence shown here is derived from an EMBL/GenBank/DDBJ whole genome shotgun (WGS) entry which is preliminary data.</text>
</comment>
<evidence type="ECO:0000313" key="1">
    <source>
        <dbReference type="EMBL" id="GFX89563.1"/>
    </source>
</evidence>